<dbReference type="Proteomes" id="UP001050975">
    <property type="component" value="Unassembled WGS sequence"/>
</dbReference>
<proteinExistence type="predicted"/>
<sequence length="230" mass="26319">MTVNFPDDIQPENVIDFRSHSKTNNQNRYIDPIKADEYRSTGKCDDPRLKRVLKRLYTGEQVLSPQSAERLGQALDQAVEVIEKSASSLADLSKVLQISLGQSQNDSDRTATEIKQLIESEQKNLTQGIHRLLNIAQKYAKSPRNISNAQHAGYKRYQKLVDDITYIHRFLVEQAHVSVAGFELSLHPKAYFRRWDYLDVLPGYCRELANLTRRSIFEKVPGTQSDALEL</sequence>
<evidence type="ECO:0000313" key="1">
    <source>
        <dbReference type="EMBL" id="GET37625.1"/>
    </source>
</evidence>
<reference evidence="1" key="1">
    <citation type="submission" date="2019-10" db="EMBL/GenBank/DDBJ databases">
        <title>Draft genome sequece of Microseira wollei NIES-4236.</title>
        <authorList>
            <person name="Yamaguchi H."/>
            <person name="Suzuki S."/>
            <person name="Kawachi M."/>
        </authorList>
    </citation>
    <scope>NUCLEOTIDE SEQUENCE</scope>
    <source>
        <strain evidence="1">NIES-4236</strain>
    </source>
</reference>
<protein>
    <submittedName>
        <fullName evidence="1">Uncharacterized protein</fullName>
    </submittedName>
</protein>
<organism evidence="1 2">
    <name type="scientific">Microseira wollei NIES-4236</name>
    <dbReference type="NCBI Taxonomy" id="2530354"/>
    <lineage>
        <taxon>Bacteria</taxon>
        <taxon>Bacillati</taxon>
        <taxon>Cyanobacteriota</taxon>
        <taxon>Cyanophyceae</taxon>
        <taxon>Oscillatoriophycideae</taxon>
        <taxon>Aerosakkonematales</taxon>
        <taxon>Aerosakkonemataceae</taxon>
        <taxon>Microseira</taxon>
    </lineage>
</organism>
<keyword evidence="2" id="KW-1185">Reference proteome</keyword>
<dbReference type="RefSeq" id="WP_226579407.1">
    <property type="nucleotide sequence ID" value="NZ_BLAY01000031.1"/>
</dbReference>
<accession>A0AAV3X759</accession>
<dbReference type="EMBL" id="BLAY01000031">
    <property type="protein sequence ID" value="GET37625.1"/>
    <property type="molecule type" value="Genomic_DNA"/>
</dbReference>
<comment type="caution">
    <text evidence="1">The sequence shown here is derived from an EMBL/GenBank/DDBJ whole genome shotgun (WGS) entry which is preliminary data.</text>
</comment>
<name>A0AAV3X759_9CYAN</name>
<evidence type="ECO:0000313" key="2">
    <source>
        <dbReference type="Proteomes" id="UP001050975"/>
    </source>
</evidence>
<gene>
    <name evidence="1" type="ORF">MiSe_23790</name>
</gene>
<dbReference type="AlphaFoldDB" id="A0AAV3X759"/>